<protein>
    <submittedName>
        <fullName evidence="1">DUF1758 domain-containing protein</fullName>
    </submittedName>
</protein>
<proteinExistence type="predicted"/>
<dbReference type="Proteomes" id="UP000478052">
    <property type="component" value="Unassembled WGS sequence"/>
</dbReference>
<evidence type="ECO:0000313" key="2">
    <source>
        <dbReference type="Proteomes" id="UP000478052"/>
    </source>
</evidence>
<dbReference type="Pfam" id="PF03564">
    <property type="entry name" value="DUF1759"/>
    <property type="match status" value="1"/>
</dbReference>
<evidence type="ECO:0000313" key="1">
    <source>
        <dbReference type="EMBL" id="KAF0749951.1"/>
    </source>
</evidence>
<dbReference type="AlphaFoldDB" id="A0A6G0Y612"/>
<gene>
    <name evidence="1" type="ORF">FWK35_00015445</name>
</gene>
<dbReference type="InterPro" id="IPR005312">
    <property type="entry name" value="DUF1759"/>
</dbReference>
<keyword evidence="2" id="KW-1185">Reference proteome</keyword>
<dbReference type="OrthoDB" id="6597182at2759"/>
<dbReference type="EMBL" id="VUJU01005911">
    <property type="protein sequence ID" value="KAF0749951.1"/>
    <property type="molecule type" value="Genomic_DNA"/>
</dbReference>
<dbReference type="PANTHER" id="PTHR47331:SF1">
    <property type="entry name" value="GAG-LIKE PROTEIN"/>
    <property type="match status" value="1"/>
</dbReference>
<organism evidence="1 2">
    <name type="scientific">Aphis craccivora</name>
    <name type="common">Cowpea aphid</name>
    <dbReference type="NCBI Taxonomy" id="307492"/>
    <lineage>
        <taxon>Eukaryota</taxon>
        <taxon>Metazoa</taxon>
        <taxon>Ecdysozoa</taxon>
        <taxon>Arthropoda</taxon>
        <taxon>Hexapoda</taxon>
        <taxon>Insecta</taxon>
        <taxon>Pterygota</taxon>
        <taxon>Neoptera</taxon>
        <taxon>Paraneoptera</taxon>
        <taxon>Hemiptera</taxon>
        <taxon>Sternorrhyncha</taxon>
        <taxon>Aphidomorpha</taxon>
        <taxon>Aphidoidea</taxon>
        <taxon>Aphididae</taxon>
        <taxon>Aphidini</taxon>
        <taxon>Aphis</taxon>
        <taxon>Aphis</taxon>
    </lineage>
</organism>
<reference evidence="1 2" key="1">
    <citation type="submission" date="2019-08" db="EMBL/GenBank/DDBJ databases">
        <title>Whole genome of Aphis craccivora.</title>
        <authorList>
            <person name="Voronova N.V."/>
            <person name="Shulinski R.S."/>
            <person name="Bandarenka Y.V."/>
            <person name="Zhorov D.G."/>
            <person name="Warner D."/>
        </authorList>
    </citation>
    <scope>NUCLEOTIDE SEQUENCE [LARGE SCALE GENOMIC DNA]</scope>
    <source>
        <strain evidence="1">180601</strain>
        <tissue evidence="1">Whole Body</tissue>
    </source>
</reference>
<comment type="caution">
    <text evidence="1">The sequence shown here is derived from an EMBL/GenBank/DDBJ whole genome shotgun (WGS) entry which is preliminary data.</text>
</comment>
<name>A0A6G0Y612_APHCR</name>
<dbReference type="PANTHER" id="PTHR47331">
    <property type="entry name" value="PHD-TYPE DOMAIN-CONTAINING PROTEIN"/>
    <property type="match status" value="1"/>
</dbReference>
<accession>A0A6G0Y612</accession>
<sequence length="614" mass="69798">MATKTTSFMDSAEYKSLLRRRDNLKLELFSHMRFVNDFTESTLVSQVVDIRLRQVQTSINQFEDVQSKIESLDDRDDDSQAKQRIEFNELASEIVNVNDTMRLPSVPAPIFDGNLQNWPAFKDSFDAMFHNNKSLAEVQKLHYLKSCMSNSAGDVIKNLPTTGDNYQRAYDALLMRFENKSLTIQSHIRSLLDTQKVTIATAAELQKLHHHIISHVKALEALHQPVKDWDAWLVILICYKLDNVTVGEWQLRQSTRELPKFTELETFLLNRISAYEVDSHNLYACEQFQKLSVPERAKVARNFSLCFNCLHLGHSAAVCRYGSCHKCGRKHHTQLHDHQPVTEPVNVTSVDSTPEPVLIAHTHKSKHISVSGQVVWTVSPVSRSARFRVTSINGSPSRVNFKIHPSILSRFGTEVASVDFHVLRIIISNLPTQKFNTVSLSTPNSIQHRLADPHFGMPAPIDLLLGAEVFFQLLIPEKVQVDSHSVFQNTSLGWIFTGMAPVLAADVLYACSSNPSNVSLSCFERSRSIRQSTEEADAEAHFMENVNRNELGRFIVKLPFSKNPAELGNSRSMAIRRFLSLENRLAKNPALAQKYRDFYVRVYSIESHGRSWRI</sequence>